<feature type="region of interest" description="Disordered" evidence="1">
    <location>
        <begin position="66"/>
        <end position="106"/>
    </location>
</feature>
<feature type="compositionally biased region" description="Basic and acidic residues" evidence="1">
    <location>
        <begin position="472"/>
        <end position="509"/>
    </location>
</feature>
<feature type="compositionally biased region" description="Basic and acidic residues" evidence="1">
    <location>
        <begin position="533"/>
        <end position="556"/>
    </location>
</feature>
<protein>
    <submittedName>
        <fullName evidence="2">Uncharacterized protein</fullName>
    </submittedName>
</protein>
<comment type="caution">
    <text evidence="2">The sequence shown here is derived from an EMBL/GenBank/DDBJ whole genome shotgun (WGS) entry which is preliminary data.</text>
</comment>
<name>A0AAN7WGC5_9PEZI</name>
<feature type="compositionally biased region" description="Polar residues" evidence="1">
    <location>
        <begin position="459"/>
        <end position="468"/>
    </location>
</feature>
<gene>
    <name evidence="2" type="ORF">LTR97_006612</name>
</gene>
<feature type="region of interest" description="Disordered" evidence="1">
    <location>
        <begin position="436"/>
        <end position="640"/>
    </location>
</feature>
<sequence length="677" mass="78776">MSLATAIGHISMMRPSHSVQVHVLTRPLRISLGIIDLPYAPMPPPPSFPPGAMHIDDWQGPTASPLGYDNPIIGLSDPLADDPPTQSKSKKNKNKSKNIDIGRNDPGFRSFEGAYEPIVPSFKGFMLMRAEAQSGQKETWARVCKQDLPIEDAKLKANIKAHRERTRTSPLTDLGDLSPNQRRIVNRLIAQHVIYETNPDAEWNLADVQRFGLTRFGKWVDVKKLQVILKRQEKDSAKTRGMDQSNASKFYDFGEIIDLAEPLSGRNEKDVSITKKSKKQRQQLQAFDEPMHPIDEPYERAATGWEQREPVHHNRTTQQNQHYQEPQQPQPVYNEPFQQPLQQPMGPNLDDPLAYQPDMPMPPPPQQPYSQEQNPFMPNPNVSIPGQYDQPLWQGDQQHHHPRAHTPAADHKRSTSARRLRKLETDFESMRRKVNDWDLSSGDSNEGRDSIFTDPRTGGTRTPLSSLPSEDMFPRGEYDSRKRDKDRETEQRPRRYREERRYRDEHVDIEPAYSYGRRRDSRNEPQSPRHRVRYIEQRRETQRSPVRERERDEYFDPRPSFEPGYERTSRPQHRRSQTYDDYPMPRSAVEPRYLPSTTPRVQRRLTDYPSESHQYADYNDQHRSRRRRDSLDRSPQDRDLEYEAVQAIKAVAGAARREEARYARRQSAAEPSGGYYD</sequence>
<proteinExistence type="predicted"/>
<feature type="compositionally biased region" description="Low complexity" evidence="1">
    <location>
        <begin position="318"/>
        <end position="336"/>
    </location>
</feature>
<dbReference type="EMBL" id="JAVRQU010000009">
    <property type="protein sequence ID" value="KAK5698963.1"/>
    <property type="molecule type" value="Genomic_DNA"/>
</dbReference>
<feature type="region of interest" description="Disordered" evidence="1">
    <location>
        <begin position="653"/>
        <end position="677"/>
    </location>
</feature>
<feature type="region of interest" description="Disordered" evidence="1">
    <location>
        <begin position="311"/>
        <end position="418"/>
    </location>
</feature>
<reference evidence="2" key="1">
    <citation type="submission" date="2023-08" db="EMBL/GenBank/DDBJ databases">
        <title>Black Yeasts Isolated from many extreme environments.</title>
        <authorList>
            <person name="Coleine C."/>
            <person name="Stajich J.E."/>
            <person name="Selbmann L."/>
        </authorList>
    </citation>
    <scope>NUCLEOTIDE SEQUENCE</scope>
    <source>
        <strain evidence="2">CCFEE 5810</strain>
    </source>
</reference>
<accession>A0AAN7WGC5</accession>
<dbReference type="Proteomes" id="UP001310594">
    <property type="component" value="Unassembled WGS sequence"/>
</dbReference>
<feature type="region of interest" description="Disordered" evidence="1">
    <location>
        <begin position="265"/>
        <end position="295"/>
    </location>
</feature>
<evidence type="ECO:0000313" key="2">
    <source>
        <dbReference type="EMBL" id="KAK5698963.1"/>
    </source>
</evidence>
<dbReference type="AlphaFoldDB" id="A0AAN7WGC5"/>
<evidence type="ECO:0000256" key="1">
    <source>
        <dbReference type="SAM" id="MobiDB-lite"/>
    </source>
</evidence>
<feature type="compositionally biased region" description="Basic and acidic residues" evidence="1">
    <location>
        <begin position="629"/>
        <end position="640"/>
    </location>
</feature>
<evidence type="ECO:0000313" key="3">
    <source>
        <dbReference type="Proteomes" id="UP001310594"/>
    </source>
</evidence>
<organism evidence="2 3">
    <name type="scientific">Elasticomyces elasticus</name>
    <dbReference type="NCBI Taxonomy" id="574655"/>
    <lineage>
        <taxon>Eukaryota</taxon>
        <taxon>Fungi</taxon>
        <taxon>Dikarya</taxon>
        <taxon>Ascomycota</taxon>
        <taxon>Pezizomycotina</taxon>
        <taxon>Dothideomycetes</taxon>
        <taxon>Dothideomycetidae</taxon>
        <taxon>Mycosphaerellales</taxon>
        <taxon>Teratosphaeriaceae</taxon>
        <taxon>Elasticomyces</taxon>
    </lineage>
</organism>